<gene>
    <name evidence="1" type="ORF">GSLYS_00007948001</name>
</gene>
<proteinExistence type="predicted"/>
<reference evidence="1 2" key="1">
    <citation type="submission" date="2024-04" db="EMBL/GenBank/DDBJ databases">
        <authorList>
            <consortium name="Genoscope - CEA"/>
            <person name="William W."/>
        </authorList>
    </citation>
    <scope>NUCLEOTIDE SEQUENCE [LARGE SCALE GENOMIC DNA]</scope>
</reference>
<organism evidence="1 2">
    <name type="scientific">Lymnaea stagnalis</name>
    <name type="common">Great pond snail</name>
    <name type="synonym">Helix stagnalis</name>
    <dbReference type="NCBI Taxonomy" id="6523"/>
    <lineage>
        <taxon>Eukaryota</taxon>
        <taxon>Metazoa</taxon>
        <taxon>Spiralia</taxon>
        <taxon>Lophotrochozoa</taxon>
        <taxon>Mollusca</taxon>
        <taxon>Gastropoda</taxon>
        <taxon>Heterobranchia</taxon>
        <taxon>Euthyneura</taxon>
        <taxon>Panpulmonata</taxon>
        <taxon>Hygrophila</taxon>
        <taxon>Lymnaeoidea</taxon>
        <taxon>Lymnaeidae</taxon>
        <taxon>Lymnaea</taxon>
    </lineage>
</organism>
<name>A0AAV2HJ23_LYMST</name>
<keyword evidence="2" id="KW-1185">Reference proteome</keyword>
<accession>A0AAV2HJ23</accession>
<sequence>MSIVTMDQHIYILKGKTREFKRFDVTSKAMTSLKSLPNKSVIEHATKFEKKILMFVSQTTEGADETVIHCYDTVQDEWTRLNTLQGPTIKLTTFKDDQHTYVLQTNGDVWKVVKPQSDVVDFEYVTKLWGCDWTVHGAVTYLDTLYIYGDQSTDHTNDVQVKHAVPGVFSKIVYMDCDISGCTAFMPATVTKGWLQKLT</sequence>
<protein>
    <submittedName>
        <fullName evidence="1">Uncharacterized protein</fullName>
    </submittedName>
</protein>
<dbReference type="InterPro" id="IPR011043">
    <property type="entry name" value="Gal_Oxase/kelch_b-propeller"/>
</dbReference>
<dbReference type="Gene3D" id="2.120.10.80">
    <property type="entry name" value="Kelch-type beta propeller"/>
    <property type="match status" value="1"/>
</dbReference>
<comment type="caution">
    <text evidence="1">The sequence shown here is derived from an EMBL/GenBank/DDBJ whole genome shotgun (WGS) entry which is preliminary data.</text>
</comment>
<dbReference type="SUPFAM" id="SSF50965">
    <property type="entry name" value="Galactose oxidase, central domain"/>
    <property type="match status" value="1"/>
</dbReference>
<dbReference type="Proteomes" id="UP001497497">
    <property type="component" value="Unassembled WGS sequence"/>
</dbReference>
<dbReference type="InterPro" id="IPR015915">
    <property type="entry name" value="Kelch-typ_b-propeller"/>
</dbReference>
<evidence type="ECO:0000313" key="2">
    <source>
        <dbReference type="Proteomes" id="UP001497497"/>
    </source>
</evidence>
<dbReference type="EMBL" id="CAXITT010000158">
    <property type="protein sequence ID" value="CAL1533988.1"/>
    <property type="molecule type" value="Genomic_DNA"/>
</dbReference>
<dbReference type="AlphaFoldDB" id="A0AAV2HJ23"/>
<evidence type="ECO:0000313" key="1">
    <source>
        <dbReference type="EMBL" id="CAL1533988.1"/>
    </source>
</evidence>